<evidence type="ECO:0000256" key="1">
    <source>
        <dbReference type="SAM" id="MobiDB-lite"/>
    </source>
</evidence>
<sequence>MRSPEPLCRKSSTQSRLSVDVRTLSDDCSDFDPLPTTLDIRASSGTYYFPLPPTSPDGRQAAATTSPDQAPSLTLLIPSYALFRSASRASYNSRDSNPLPSSILMDPSVGLLDSWSYNPDRRGSGHGPQPSFPPVQHGNVSAPPPSYGDWA</sequence>
<organism evidence="2 3">
    <name type="scientific">Trametes coccinea (strain BRFM310)</name>
    <name type="common">Pycnoporus coccineus</name>
    <dbReference type="NCBI Taxonomy" id="1353009"/>
    <lineage>
        <taxon>Eukaryota</taxon>
        <taxon>Fungi</taxon>
        <taxon>Dikarya</taxon>
        <taxon>Basidiomycota</taxon>
        <taxon>Agaricomycotina</taxon>
        <taxon>Agaricomycetes</taxon>
        <taxon>Polyporales</taxon>
        <taxon>Polyporaceae</taxon>
        <taxon>Trametes</taxon>
    </lineage>
</organism>
<accession>A0A1Y2I970</accession>
<dbReference type="OrthoDB" id="2757997at2759"/>
<dbReference type="EMBL" id="KZ084162">
    <property type="protein sequence ID" value="OSC96910.1"/>
    <property type="molecule type" value="Genomic_DNA"/>
</dbReference>
<evidence type="ECO:0000313" key="2">
    <source>
        <dbReference type="EMBL" id="OSC96910.1"/>
    </source>
</evidence>
<feature type="region of interest" description="Disordered" evidence="1">
    <location>
        <begin position="44"/>
        <end position="70"/>
    </location>
</feature>
<keyword evidence="3" id="KW-1185">Reference proteome</keyword>
<protein>
    <submittedName>
        <fullName evidence="2">Uncharacterized protein</fullName>
    </submittedName>
</protein>
<gene>
    <name evidence="2" type="ORF">PYCCODRAFT_1211999</name>
</gene>
<proteinExistence type="predicted"/>
<evidence type="ECO:0000313" key="3">
    <source>
        <dbReference type="Proteomes" id="UP000193067"/>
    </source>
</evidence>
<reference evidence="2 3" key="1">
    <citation type="journal article" date="2015" name="Biotechnol. Biofuels">
        <title>Enhanced degradation of softwood versus hardwood by the white-rot fungus Pycnoporus coccineus.</title>
        <authorList>
            <person name="Couturier M."/>
            <person name="Navarro D."/>
            <person name="Chevret D."/>
            <person name="Henrissat B."/>
            <person name="Piumi F."/>
            <person name="Ruiz-Duenas F.J."/>
            <person name="Martinez A.T."/>
            <person name="Grigoriev I.V."/>
            <person name="Riley R."/>
            <person name="Lipzen A."/>
            <person name="Berrin J.G."/>
            <person name="Master E.R."/>
            <person name="Rosso M.N."/>
        </authorList>
    </citation>
    <scope>NUCLEOTIDE SEQUENCE [LARGE SCALE GENOMIC DNA]</scope>
    <source>
        <strain evidence="2 3">BRFM310</strain>
    </source>
</reference>
<feature type="region of interest" description="Disordered" evidence="1">
    <location>
        <begin position="114"/>
        <end position="151"/>
    </location>
</feature>
<dbReference type="AlphaFoldDB" id="A0A1Y2I970"/>
<feature type="compositionally biased region" description="Pro residues" evidence="1">
    <location>
        <begin position="142"/>
        <end position="151"/>
    </location>
</feature>
<name>A0A1Y2I970_TRAC3</name>
<dbReference type="Proteomes" id="UP000193067">
    <property type="component" value="Unassembled WGS sequence"/>
</dbReference>
<dbReference type="STRING" id="1353009.A0A1Y2I970"/>